<reference evidence="2 3" key="1">
    <citation type="journal article" date="2020" name="Nature">
        <title>Six reference-quality genomes reveal evolution of bat adaptations.</title>
        <authorList>
            <person name="Jebb D."/>
            <person name="Huang Z."/>
            <person name="Pippel M."/>
            <person name="Hughes G.M."/>
            <person name="Lavrichenko K."/>
            <person name="Devanna P."/>
            <person name="Winkler S."/>
            <person name="Jermiin L.S."/>
            <person name="Skirmuntt E.C."/>
            <person name="Katzourakis A."/>
            <person name="Burkitt-Gray L."/>
            <person name="Ray D.A."/>
            <person name="Sullivan K.A.M."/>
            <person name="Roscito J.G."/>
            <person name="Kirilenko B.M."/>
            <person name="Davalos L.M."/>
            <person name="Corthals A.P."/>
            <person name="Power M.L."/>
            <person name="Jones G."/>
            <person name="Ransome R.D."/>
            <person name="Dechmann D.K.N."/>
            <person name="Locatelli A.G."/>
            <person name="Puechmaille S.J."/>
            <person name="Fedrigo O."/>
            <person name="Jarvis E.D."/>
            <person name="Hiller M."/>
            <person name="Vernes S.C."/>
            <person name="Myers E.W."/>
            <person name="Teeling E.C."/>
        </authorList>
    </citation>
    <scope>NUCLEOTIDE SEQUENCE [LARGE SCALE GENOMIC DNA]</scope>
    <source>
        <strain evidence="2">MRhiFer1</strain>
        <tissue evidence="2">Lung</tissue>
    </source>
</reference>
<evidence type="ECO:0000313" key="3">
    <source>
        <dbReference type="Proteomes" id="UP000585614"/>
    </source>
</evidence>
<gene>
    <name evidence="2" type="ORF">mRhiFer1_008994</name>
</gene>
<comment type="caution">
    <text evidence="2">The sequence shown here is derived from an EMBL/GenBank/DDBJ whole genome shotgun (WGS) entry which is preliminary data.</text>
</comment>
<proteinExistence type="predicted"/>
<dbReference type="Proteomes" id="UP000585614">
    <property type="component" value="Unassembled WGS sequence"/>
</dbReference>
<evidence type="ECO:0000313" key="2">
    <source>
        <dbReference type="EMBL" id="KAF6298972.1"/>
    </source>
</evidence>
<dbReference type="EMBL" id="JACAGC010000020">
    <property type="protein sequence ID" value="KAF6298972.1"/>
    <property type="molecule type" value="Genomic_DNA"/>
</dbReference>
<name>A0A7J7TEK3_RHIFE</name>
<protein>
    <submittedName>
        <fullName evidence="2">Uncharacterized protein</fullName>
    </submittedName>
</protein>
<feature type="compositionally biased region" description="Polar residues" evidence="1">
    <location>
        <begin position="22"/>
        <end position="37"/>
    </location>
</feature>
<feature type="region of interest" description="Disordered" evidence="1">
    <location>
        <begin position="1"/>
        <end position="37"/>
    </location>
</feature>
<dbReference type="AlphaFoldDB" id="A0A7J7TEK3"/>
<accession>A0A7J7TEK3</accession>
<evidence type="ECO:0000256" key="1">
    <source>
        <dbReference type="SAM" id="MobiDB-lite"/>
    </source>
</evidence>
<feature type="region of interest" description="Disordered" evidence="1">
    <location>
        <begin position="128"/>
        <end position="162"/>
    </location>
</feature>
<organism evidence="2 3">
    <name type="scientific">Rhinolophus ferrumequinum</name>
    <name type="common">Greater horseshoe bat</name>
    <dbReference type="NCBI Taxonomy" id="59479"/>
    <lineage>
        <taxon>Eukaryota</taxon>
        <taxon>Metazoa</taxon>
        <taxon>Chordata</taxon>
        <taxon>Craniata</taxon>
        <taxon>Vertebrata</taxon>
        <taxon>Euteleostomi</taxon>
        <taxon>Mammalia</taxon>
        <taxon>Eutheria</taxon>
        <taxon>Laurasiatheria</taxon>
        <taxon>Chiroptera</taxon>
        <taxon>Yinpterochiroptera</taxon>
        <taxon>Rhinolophoidea</taxon>
        <taxon>Rhinolophidae</taxon>
        <taxon>Rhinolophinae</taxon>
        <taxon>Rhinolophus</taxon>
    </lineage>
</organism>
<sequence>MSAPREPAQHVATHEEHRPSSGLKQPTKGPTESTGTPTLLLQMTTSLEVHPPLLVRVSEQQTCVGLSRLPTAKLGSGPFLSAFLLRLTVTAPATLPSSQRFLLIKGPIHGQGTAGCFPTCAPSKPSLCSDGASPRSLHPTRQQPPRVNLPSPPNPAPQGLVNACCPHRPKPQIQVGTC</sequence>